<sequence>MRFIWEQRITLEALVKYCIAHSFDVQALRLEKKDGTTVFYMADATKSLESLFNDVRSQLSQSIGKQYDEKLLKIFTIEREHFPLLTEFLYGPMEQIRNRSQESRNLFNKVMRFVHVKKLNLLLAAEPVSDITIVKYNEPEQVQYAYLTIAEGGGMLMVGDRWVAVPGPLKNQLKLYPFLLPDQYVYPDITEEEEEEKIRNKPR</sequence>
<protein>
    <submittedName>
        <fullName evidence="1">Uncharacterized protein</fullName>
    </submittedName>
</protein>
<dbReference type="Gramene" id="A02p26330.2_BraZ1">
    <property type="protein sequence ID" value="A02p26330.2_BraZ1.CDS"/>
    <property type="gene ID" value="A02g26330.2_BraZ1"/>
</dbReference>
<dbReference type="Proteomes" id="UP000694005">
    <property type="component" value="Chromosome A02"/>
</dbReference>
<proteinExistence type="predicted"/>
<evidence type="ECO:0000313" key="1">
    <source>
        <dbReference type="EMBL" id="CAG7893681.1"/>
    </source>
</evidence>
<evidence type="ECO:0000313" key="2">
    <source>
        <dbReference type="Proteomes" id="UP000694005"/>
    </source>
</evidence>
<dbReference type="EMBL" id="LS974618">
    <property type="protein sequence ID" value="CAG7893681.1"/>
    <property type="molecule type" value="Genomic_DNA"/>
</dbReference>
<dbReference type="AlphaFoldDB" id="A0A8D9M0E6"/>
<accession>A0A8D9M0E6</accession>
<organism evidence="1 2">
    <name type="scientific">Brassica campestris</name>
    <name type="common">Field mustard</name>
    <dbReference type="NCBI Taxonomy" id="3711"/>
    <lineage>
        <taxon>Eukaryota</taxon>
        <taxon>Viridiplantae</taxon>
        <taxon>Streptophyta</taxon>
        <taxon>Embryophyta</taxon>
        <taxon>Tracheophyta</taxon>
        <taxon>Spermatophyta</taxon>
        <taxon>Magnoliopsida</taxon>
        <taxon>eudicotyledons</taxon>
        <taxon>Gunneridae</taxon>
        <taxon>Pentapetalae</taxon>
        <taxon>rosids</taxon>
        <taxon>malvids</taxon>
        <taxon>Brassicales</taxon>
        <taxon>Brassicaceae</taxon>
        <taxon>Brassiceae</taxon>
        <taxon>Brassica</taxon>
    </lineage>
</organism>
<gene>
    <name evidence="1" type="ORF">BRAPAZ1V2_A02P26330.2</name>
</gene>
<name>A0A8D9M0E6_BRACM</name>
<reference evidence="1 2" key="1">
    <citation type="submission" date="2021-07" db="EMBL/GenBank/DDBJ databases">
        <authorList>
            <consortium name="Genoscope - CEA"/>
            <person name="William W."/>
        </authorList>
    </citation>
    <scope>NUCLEOTIDE SEQUENCE [LARGE SCALE GENOMIC DNA]</scope>
</reference>